<sequence>MWCRIRRILSVLLLVGSVLLAIAWGLGYLGTPPAAAAIRQTEEAPGQMLYQSRHSLRDRAGHSWQVVLFKRVKSGAVDEVTLRLVGFPGLSAIAHPQPLEIELPGGKGKLEAKDLFAEKAPAENVGQYGIGEVLDQLPANGSLLLSVPIASGEILTLPVPPSVVLEWKTIASH</sequence>
<evidence type="ECO:0000313" key="2">
    <source>
        <dbReference type="Proteomes" id="UP000500857"/>
    </source>
</evidence>
<proteinExistence type="predicted"/>
<dbReference type="AlphaFoldDB" id="A0A6H1TZ12"/>
<dbReference type="KEGG" id="oxy:HCG48_13350"/>
<name>A0A6H1TZ12_9CYAN</name>
<protein>
    <submittedName>
        <fullName evidence="1">DUF3122 domain-containing protein</fullName>
    </submittedName>
</protein>
<keyword evidence="2" id="KW-1185">Reference proteome</keyword>
<dbReference type="EMBL" id="CP051167">
    <property type="protein sequence ID" value="QIZ71446.1"/>
    <property type="molecule type" value="Genomic_DNA"/>
</dbReference>
<dbReference type="Pfam" id="PF11320">
    <property type="entry name" value="DUF3122"/>
    <property type="match status" value="1"/>
</dbReference>
<dbReference type="RefSeq" id="WP_168569598.1">
    <property type="nucleotide sequence ID" value="NZ_CP051167.1"/>
</dbReference>
<evidence type="ECO:0000313" key="1">
    <source>
        <dbReference type="EMBL" id="QIZ71446.1"/>
    </source>
</evidence>
<accession>A0A6H1TZ12</accession>
<dbReference type="Proteomes" id="UP000500857">
    <property type="component" value="Chromosome"/>
</dbReference>
<dbReference type="InterPro" id="IPR021469">
    <property type="entry name" value="DUF3122"/>
</dbReference>
<gene>
    <name evidence="1" type="ORF">HCG48_13350</name>
</gene>
<organism evidence="1 2">
    <name type="scientific">Oxynema aestuarii AP17</name>
    <dbReference type="NCBI Taxonomy" id="2064643"/>
    <lineage>
        <taxon>Bacteria</taxon>
        <taxon>Bacillati</taxon>
        <taxon>Cyanobacteriota</taxon>
        <taxon>Cyanophyceae</taxon>
        <taxon>Oscillatoriophycideae</taxon>
        <taxon>Oscillatoriales</taxon>
        <taxon>Oscillatoriaceae</taxon>
        <taxon>Oxynema</taxon>
        <taxon>Oxynema aestuarii</taxon>
    </lineage>
</organism>
<reference evidence="1 2" key="1">
    <citation type="submission" date="2020-04" db="EMBL/GenBank/DDBJ databases">
        <authorList>
            <person name="Basu S."/>
            <person name="Maruthanayagam V."/>
            <person name="Chakraborty S."/>
            <person name="Pramanik A."/>
            <person name="Mukherjee J."/>
            <person name="Brink B."/>
        </authorList>
    </citation>
    <scope>NUCLEOTIDE SEQUENCE [LARGE SCALE GENOMIC DNA]</scope>
    <source>
        <strain evidence="1 2">AP17</strain>
    </source>
</reference>